<dbReference type="GO" id="GO:0008270">
    <property type="term" value="F:zinc ion binding"/>
    <property type="evidence" value="ECO:0007669"/>
    <property type="project" value="UniProtKB-KW"/>
</dbReference>
<feature type="domain" description="RING-type" evidence="6">
    <location>
        <begin position="400"/>
        <end position="438"/>
    </location>
</feature>
<evidence type="ECO:0000256" key="1">
    <source>
        <dbReference type="ARBA" id="ARBA00022723"/>
    </source>
</evidence>
<feature type="region of interest" description="Disordered" evidence="5">
    <location>
        <begin position="457"/>
        <end position="537"/>
    </location>
</feature>
<dbReference type="InterPro" id="IPR039971">
    <property type="entry name" value="CWC24-like"/>
</dbReference>
<keyword evidence="1 4" id="KW-0479">Metal-binding</keyword>
<feature type="zinc finger region" description="C3H1-type" evidence="4">
    <location>
        <begin position="334"/>
        <end position="362"/>
    </location>
</feature>
<dbReference type="InterPro" id="IPR013083">
    <property type="entry name" value="Znf_RING/FYVE/PHD"/>
</dbReference>
<dbReference type="CDD" id="cd16539">
    <property type="entry name" value="RING-HC_RNF113A_B"/>
    <property type="match status" value="1"/>
</dbReference>
<evidence type="ECO:0000313" key="9">
    <source>
        <dbReference type="Proteomes" id="UP000494206"/>
    </source>
</evidence>
<evidence type="ECO:0000259" key="6">
    <source>
        <dbReference type="PROSITE" id="PS50089"/>
    </source>
</evidence>
<organism evidence="8 9">
    <name type="scientific">Caenorhabditis bovis</name>
    <dbReference type="NCBI Taxonomy" id="2654633"/>
    <lineage>
        <taxon>Eukaryota</taxon>
        <taxon>Metazoa</taxon>
        <taxon>Ecdysozoa</taxon>
        <taxon>Nematoda</taxon>
        <taxon>Chromadorea</taxon>
        <taxon>Rhabditida</taxon>
        <taxon>Rhabditina</taxon>
        <taxon>Rhabditomorpha</taxon>
        <taxon>Rhabditoidea</taxon>
        <taxon>Rhabditidae</taxon>
        <taxon>Peloderinae</taxon>
        <taxon>Caenorhabditis</taxon>
    </lineage>
</organism>
<protein>
    <recommendedName>
        <fullName evidence="10">RING-type E3 ubiquitin transferase</fullName>
    </recommendedName>
</protein>
<dbReference type="GO" id="GO:0034247">
    <property type="term" value="P:snoRNA splicing"/>
    <property type="evidence" value="ECO:0007669"/>
    <property type="project" value="TreeGrafter"/>
</dbReference>
<dbReference type="InterPro" id="IPR036855">
    <property type="entry name" value="Znf_CCCH_sf"/>
</dbReference>
<evidence type="ECO:0000259" key="7">
    <source>
        <dbReference type="PROSITE" id="PS50103"/>
    </source>
</evidence>
<name>A0A8S1EQK3_9PELO</name>
<dbReference type="InterPro" id="IPR044924">
    <property type="entry name" value="HAD-SF_hydro_IA_REG-2-like_cap"/>
</dbReference>
<feature type="compositionally biased region" description="Basic and acidic residues" evidence="5">
    <location>
        <begin position="212"/>
        <end position="222"/>
    </location>
</feature>
<evidence type="ECO:0000256" key="5">
    <source>
        <dbReference type="SAM" id="MobiDB-lite"/>
    </source>
</evidence>
<evidence type="ECO:0000313" key="8">
    <source>
        <dbReference type="EMBL" id="CAB3402415.1"/>
    </source>
</evidence>
<dbReference type="Pfam" id="PF00642">
    <property type="entry name" value="zf-CCCH"/>
    <property type="match status" value="1"/>
</dbReference>
<evidence type="ECO:0000256" key="2">
    <source>
        <dbReference type="ARBA" id="ARBA00022771"/>
    </source>
</evidence>
<dbReference type="GO" id="GO:0005684">
    <property type="term" value="C:U2-type spliceosomal complex"/>
    <property type="evidence" value="ECO:0007669"/>
    <property type="project" value="TreeGrafter"/>
</dbReference>
<keyword evidence="2 4" id="KW-0863">Zinc-finger</keyword>
<dbReference type="SUPFAM" id="SSF57850">
    <property type="entry name" value="RING/U-box"/>
    <property type="match status" value="1"/>
</dbReference>
<comment type="caution">
    <text evidence="8">The sequence shown here is derived from an EMBL/GenBank/DDBJ whole genome shotgun (WGS) entry which is preliminary data.</text>
</comment>
<dbReference type="Gene3D" id="1.10.150.720">
    <property type="entry name" value="Haloacid dehalogenase-like hydrolase"/>
    <property type="match status" value="1"/>
</dbReference>
<reference evidence="8 9" key="1">
    <citation type="submission" date="2020-04" db="EMBL/GenBank/DDBJ databases">
        <authorList>
            <person name="Laetsch R D."/>
            <person name="Stevens L."/>
            <person name="Kumar S."/>
            <person name="Blaxter L. M."/>
        </authorList>
    </citation>
    <scope>NUCLEOTIDE SEQUENCE [LARGE SCALE GENOMIC DNA]</scope>
</reference>
<dbReference type="Proteomes" id="UP000494206">
    <property type="component" value="Unassembled WGS sequence"/>
</dbReference>
<feature type="region of interest" description="Disordered" evidence="5">
    <location>
        <begin position="203"/>
        <end position="232"/>
    </location>
</feature>
<dbReference type="Gene3D" id="3.30.40.10">
    <property type="entry name" value="Zinc/RING finger domain, C3HC4 (zinc finger)"/>
    <property type="match status" value="1"/>
</dbReference>
<dbReference type="SUPFAM" id="SSF90229">
    <property type="entry name" value="CCCH zinc finger"/>
    <property type="match status" value="1"/>
</dbReference>
<dbReference type="InterPro" id="IPR017907">
    <property type="entry name" value="Znf_RING_CS"/>
</dbReference>
<feature type="domain" description="C3H1-type" evidence="7">
    <location>
        <begin position="334"/>
        <end position="362"/>
    </location>
</feature>
<dbReference type="AlphaFoldDB" id="A0A8S1EQK3"/>
<dbReference type="SMART" id="SM00356">
    <property type="entry name" value="ZnF_C3H1"/>
    <property type="match status" value="1"/>
</dbReference>
<dbReference type="SMART" id="SM00184">
    <property type="entry name" value="RING"/>
    <property type="match status" value="1"/>
</dbReference>
<feature type="compositionally biased region" description="Acidic residues" evidence="5">
    <location>
        <begin position="507"/>
        <end position="528"/>
    </location>
</feature>
<dbReference type="PROSITE" id="PS50103">
    <property type="entry name" value="ZF_C3H1"/>
    <property type="match status" value="1"/>
</dbReference>
<evidence type="ECO:0000256" key="3">
    <source>
        <dbReference type="ARBA" id="ARBA00022833"/>
    </source>
</evidence>
<dbReference type="PROSITE" id="PS50089">
    <property type="entry name" value="ZF_RING_2"/>
    <property type="match status" value="1"/>
</dbReference>
<dbReference type="OrthoDB" id="25761at2759"/>
<dbReference type="Gene3D" id="4.10.1000.10">
    <property type="entry name" value="Zinc finger, CCCH-type"/>
    <property type="match status" value="1"/>
</dbReference>
<keyword evidence="9" id="KW-1185">Reference proteome</keyword>
<dbReference type="PANTHER" id="PTHR12930">
    <property type="entry name" value="ZINC FINGER PROTEIN 183"/>
    <property type="match status" value="1"/>
</dbReference>
<accession>A0A8S1EQK3</accession>
<dbReference type="InterPro" id="IPR000571">
    <property type="entry name" value="Znf_CCCH"/>
</dbReference>
<evidence type="ECO:0000256" key="4">
    <source>
        <dbReference type="PROSITE-ProRule" id="PRU00723"/>
    </source>
</evidence>
<dbReference type="Pfam" id="PF13923">
    <property type="entry name" value="zf-C3HC4_2"/>
    <property type="match status" value="1"/>
</dbReference>
<gene>
    <name evidence="8" type="ORF">CBOVIS_LOCUS5037</name>
</gene>
<keyword evidence="3 4" id="KW-0862">Zinc</keyword>
<proteinExistence type="predicted"/>
<sequence length="537" mass="60651">MFKLTTKMPDKLLLMFLSKRFLSTPVLQVLSLDARGTLIKLKENSGVVYSRFSKYEGLDIEPSNVEQHFIKIYKKLCKIEPCFGAKTIGARDWWKKLVIETLNQSYGGSYPKSEKIAEQLFDYYSTKDAWELIEPNIRQTLQKFRLKGINLVVTSNFDSRLKIMDMFRKPKKRMVASRQREETNSGDEVDAVVDVKGIRKRKRLNPMVQSTKKQDDSKRDSSSDGGSSDSDVAVAEHSYAASGEAGPSGPRDQGATATLDIDTDRSIDAQAQFERVQQQLKEGVEKDGKILYKGAALYGAKEAKDTVKGNASSGLNRIGPVRAPQFLRQTVRWDFAPDICKDYKETGYCTFGDSCKFVHDRSDYKHGWEIDQEFEEGRYGQEDETNYEIHEDEDAFPEECYVCGNEFVDPIVTKCKHYFCSECALKTFRTTSKCPICNQNTEKIMNAARDLIAHLKKKKTQVKEETSSSDDENKTDEKEMEPTKSNSPVEGNDSVEHEDDNLKDVEETAEDPETDIVMEDLDGLDGGEDGGSGSDSN</sequence>
<feature type="compositionally biased region" description="Basic and acidic residues" evidence="5">
    <location>
        <begin position="461"/>
        <end position="482"/>
    </location>
</feature>
<dbReference type="EMBL" id="CADEPM010000003">
    <property type="protein sequence ID" value="CAB3402415.1"/>
    <property type="molecule type" value="Genomic_DNA"/>
</dbReference>
<dbReference type="PANTHER" id="PTHR12930:SF0">
    <property type="entry name" value="RING FINGER PROTEIN 113B"/>
    <property type="match status" value="1"/>
</dbReference>
<evidence type="ECO:0008006" key="10">
    <source>
        <dbReference type="Google" id="ProtNLM"/>
    </source>
</evidence>
<dbReference type="InterPro" id="IPR001841">
    <property type="entry name" value="Znf_RING"/>
</dbReference>
<dbReference type="PROSITE" id="PS00518">
    <property type="entry name" value="ZF_RING_1"/>
    <property type="match status" value="1"/>
</dbReference>